<reference evidence="2 3" key="1">
    <citation type="submission" date="2014-11" db="EMBL/GenBank/DDBJ databases">
        <authorList>
            <person name="Zhu J."/>
            <person name="Qi W."/>
            <person name="Song R."/>
        </authorList>
    </citation>
    <scope>NUCLEOTIDE SEQUENCE [LARGE SCALE GENOMIC DNA]</scope>
</reference>
<keyword evidence="1" id="KW-0732">Signal</keyword>
<evidence type="ECO:0000256" key="1">
    <source>
        <dbReference type="SAM" id="SignalP"/>
    </source>
</evidence>
<accession>A0A0G4GPY4</accession>
<feature type="chain" id="PRO_5005190816" evidence="1">
    <location>
        <begin position="22"/>
        <end position="172"/>
    </location>
</feature>
<dbReference type="Proteomes" id="UP000041254">
    <property type="component" value="Unassembled WGS sequence"/>
</dbReference>
<dbReference type="EMBL" id="CDMY01000752">
    <property type="protein sequence ID" value="CEM32429.1"/>
    <property type="molecule type" value="Genomic_DNA"/>
</dbReference>
<protein>
    <submittedName>
        <fullName evidence="2">Uncharacterized protein</fullName>
    </submittedName>
</protein>
<proteinExistence type="predicted"/>
<sequence>MKAVIAFPLIFVAVLAELAAGRGPELDDFLASKTPLQLQREPDECDCIDEAKDLHRQRDLASRGSFMFPRMKALLQTKKRQEPCDCMGGAYEHHAEDVGGKDSEGTPFDAAKSTSENRCIMECTAKHQQAHECCEGSAVYTSCKKDLGAEACKNDADFQEKSCEDQCASWGL</sequence>
<dbReference type="AlphaFoldDB" id="A0A0G4GPY4"/>
<evidence type="ECO:0000313" key="3">
    <source>
        <dbReference type="Proteomes" id="UP000041254"/>
    </source>
</evidence>
<organism evidence="2 3">
    <name type="scientific">Vitrella brassicaformis (strain CCMP3155)</name>
    <dbReference type="NCBI Taxonomy" id="1169540"/>
    <lineage>
        <taxon>Eukaryota</taxon>
        <taxon>Sar</taxon>
        <taxon>Alveolata</taxon>
        <taxon>Colpodellida</taxon>
        <taxon>Vitrellaceae</taxon>
        <taxon>Vitrella</taxon>
    </lineage>
</organism>
<gene>
    <name evidence="2" type="ORF">Vbra_10210</name>
</gene>
<name>A0A0G4GPY4_VITBC</name>
<feature type="signal peptide" evidence="1">
    <location>
        <begin position="1"/>
        <end position="21"/>
    </location>
</feature>
<dbReference type="VEuPathDB" id="CryptoDB:Vbra_10210"/>
<dbReference type="InParanoid" id="A0A0G4GPY4"/>
<evidence type="ECO:0000313" key="2">
    <source>
        <dbReference type="EMBL" id="CEM32429.1"/>
    </source>
</evidence>
<keyword evidence="3" id="KW-1185">Reference proteome</keyword>